<reference evidence="4" key="1">
    <citation type="submission" date="2018-05" db="EMBL/GenBank/DDBJ databases">
        <authorList>
            <person name="Lanie J.A."/>
            <person name="Ng W.-L."/>
            <person name="Kazmierczak K.M."/>
            <person name="Andrzejewski T.M."/>
            <person name="Davidsen T.M."/>
            <person name="Wayne K.J."/>
            <person name="Tettelin H."/>
            <person name="Glass J.I."/>
            <person name="Rusch D."/>
            <person name="Podicherti R."/>
            <person name="Tsui H.-C.T."/>
            <person name="Winkler M.E."/>
        </authorList>
    </citation>
    <scope>NUCLEOTIDE SEQUENCE</scope>
</reference>
<dbReference type="SUPFAM" id="SSF54665">
    <property type="entry name" value="CO dehydrogenase molybdoprotein N-domain-like"/>
    <property type="match status" value="1"/>
</dbReference>
<dbReference type="InterPro" id="IPR037165">
    <property type="entry name" value="AldOxase/xan_DH_Mopterin-bd_sf"/>
</dbReference>
<dbReference type="GO" id="GO:0016491">
    <property type="term" value="F:oxidoreductase activity"/>
    <property type="evidence" value="ECO:0007669"/>
    <property type="project" value="UniProtKB-KW"/>
</dbReference>
<sequence>MAEAEDYKAIGTRPVRPDGVEKVTGRANFGADLTLPGMIHGKVLRSPHAHAHIKSIDVSGALSMEGVLAAVSGTDFPEQTDDLGRNVIARDKVLYHGHAVAAVAATTPLLAEQALDAIKVDYDVLEPVLSIDQAIADGATLVNEEMHTNGDASQPASNIAAITKFERGDPEQGFADADVVVEGEYRIPMAHQGYIEPHACTATINEEGKITVWCSTQGHFDVRTQTAAILGTSISKVKVIASEIGGGFGGKLTVYLEPLAVKLSELSNRPVRMVMNREEVFRATGPTSATWCKAKVGAKKDGTITAATAWLAYEAGAFAGAPVGPGCMSVLAPYDLENFSIEGLDVLVNKPRVAAYRAPGAPQAMHAMECAVDDLARELGIDPIDLRLKNAADEGTQAPYGPQFPAIGLKACLEAAKEHPNYKAPVPEGCGRGVASGFWFNIGMQSSAEVLIREDGTVTINEGSPDIGGSRASMCLMAAETLGIPYDRITAHVADTESTGYCNMTGGSRTTFATGMAVVQACEDIIAQCKERAAMTWDIDADQVDWDDGQAVPKPGVNADVDPLSLADIAKAWGRTGGPILGRASVNAQGAGAGFSVNFTDVAVDRETGKVDVKAYTAIQDAGRAIHPSYVEGQMQGGAAQGLGWALNEEYIYDDNGVMENAGFLDYRVPVASDLPMIDTQIVEVPNPTHPYGVRGVGETPITAPLAATSNAVRDALGFRVSELPFSPPRLLAAIDSHEG</sequence>
<evidence type="ECO:0000256" key="1">
    <source>
        <dbReference type="ARBA" id="ARBA00022505"/>
    </source>
</evidence>
<dbReference type="Gene3D" id="3.90.1170.50">
    <property type="entry name" value="Aldehyde oxidase/xanthine dehydrogenase, a/b hammerhead"/>
    <property type="match status" value="1"/>
</dbReference>
<dbReference type="AlphaFoldDB" id="A0A381NLC2"/>
<dbReference type="SUPFAM" id="SSF56003">
    <property type="entry name" value="Molybdenum cofactor-binding domain"/>
    <property type="match status" value="1"/>
</dbReference>
<evidence type="ECO:0000256" key="2">
    <source>
        <dbReference type="ARBA" id="ARBA00023002"/>
    </source>
</evidence>
<evidence type="ECO:0000313" key="4">
    <source>
        <dbReference type="EMBL" id="SUZ54618.1"/>
    </source>
</evidence>
<dbReference type="Pfam" id="PF02738">
    <property type="entry name" value="MoCoBD_1"/>
    <property type="match status" value="1"/>
</dbReference>
<dbReference type="InterPro" id="IPR046867">
    <property type="entry name" value="AldOxase/xan_DH_MoCoBD2"/>
</dbReference>
<dbReference type="EMBL" id="UINC01000399">
    <property type="protein sequence ID" value="SUZ54618.1"/>
    <property type="molecule type" value="Genomic_DNA"/>
</dbReference>
<dbReference type="GO" id="GO:0005506">
    <property type="term" value="F:iron ion binding"/>
    <property type="evidence" value="ECO:0007669"/>
    <property type="project" value="InterPro"/>
</dbReference>
<protein>
    <recommendedName>
        <fullName evidence="3">Aldehyde oxidase/xanthine dehydrogenase a/b hammerhead domain-containing protein</fullName>
    </recommendedName>
</protein>
<dbReference type="InterPro" id="IPR016208">
    <property type="entry name" value="Ald_Oxase/xanthine_DH-like"/>
</dbReference>
<dbReference type="InterPro" id="IPR008274">
    <property type="entry name" value="AldOxase/xan_DH_MoCoBD1"/>
</dbReference>
<dbReference type="Pfam" id="PF20256">
    <property type="entry name" value="MoCoBD_2"/>
    <property type="match status" value="1"/>
</dbReference>
<accession>A0A381NLC2</accession>
<evidence type="ECO:0000259" key="3">
    <source>
        <dbReference type="SMART" id="SM01008"/>
    </source>
</evidence>
<keyword evidence="1" id="KW-0500">Molybdenum</keyword>
<dbReference type="InterPro" id="IPR000674">
    <property type="entry name" value="Ald_Oxase/Xan_DH_a/b"/>
</dbReference>
<dbReference type="PANTHER" id="PTHR11908:SF132">
    <property type="entry name" value="ALDEHYDE OXIDASE 1-RELATED"/>
    <property type="match status" value="1"/>
</dbReference>
<keyword evidence="2" id="KW-0560">Oxidoreductase</keyword>
<dbReference type="PANTHER" id="PTHR11908">
    <property type="entry name" value="XANTHINE DEHYDROGENASE"/>
    <property type="match status" value="1"/>
</dbReference>
<dbReference type="Gene3D" id="3.30.365.10">
    <property type="entry name" value="Aldehyde oxidase/xanthine dehydrogenase, molybdopterin binding domain"/>
    <property type="match status" value="4"/>
</dbReference>
<proteinExistence type="predicted"/>
<gene>
    <name evidence="4" type="ORF">METZ01_LOCUS7472</name>
</gene>
<dbReference type="InterPro" id="IPR036856">
    <property type="entry name" value="Ald_Oxase/Xan_DH_a/b_sf"/>
</dbReference>
<name>A0A381NLC2_9ZZZZ</name>
<dbReference type="Pfam" id="PF01315">
    <property type="entry name" value="Ald_Xan_dh_C"/>
    <property type="match status" value="1"/>
</dbReference>
<dbReference type="SMART" id="SM01008">
    <property type="entry name" value="Ald_Xan_dh_C"/>
    <property type="match status" value="1"/>
</dbReference>
<feature type="domain" description="Aldehyde oxidase/xanthine dehydrogenase a/b hammerhead" evidence="3">
    <location>
        <begin position="24"/>
        <end position="126"/>
    </location>
</feature>
<organism evidence="4">
    <name type="scientific">marine metagenome</name>
    <dbReference type="NCBI Taxonomy" id="408172"/>
    <lineage>
        <taxon>unclassified sequences</taxon>
        <taxon>metagenomes</taxon>
        <taxon>ecological metagenomes</taxon>
    </lineage>
</organism>